<organism evidence="1 2">
    <name type="scientific">Henosepilachna vigintioctopunctata</name>
    <dbReference type="NCBI Taxonomy" id="420089"/>
    <lineage>
        <taxon>Eukaryota</taxon>
        <taxon>Metazoa</taxon>
        <taxon>Ecdysozoa</taxon>
        <taxon>Arthropoda</taxon>
        <taxon>Hexapoda</taxon>
        <taxon>Insecta</taxon>
        <taxon>Pterygota</taxon>
        <taxon>Neoptera</taxon>
        <taxon>Endopterygota</taxon>
        <taxon>Coleoptera</taxon>
        <taxon>Polyphaga</taxon>
        <taxon>Cucujiformia</taxon>
        <taxon>Coccinelloidea</taxon>
        <taxon>Coccinellidae</taxon>
        <taxon>Epilachninae</taxon>
        <taxon>Epilachnini</taxon>
        <taxon>Henosepilachna</taxon>
    </lineage>
</organism>
<accession>A0AAW1TU64</accession>
<sequence length="156" mass="17636">MYLCNTIDVQYSTKLIEGEAPTVQTSVNGFQKTGLWPVDSNVFPDYLFEPAETTNILMQKDRMEPEEDSTAAKNLADIEETKTKTTSATIPKKNTKKVTKALDLSSYIENDLSFFLKTGDDDEDCPCICCNDLYSRSKPKEVWLKCLSCKRWAHAS</sequence>
<dbReference type="Proteomes" id="UP001431783">
    <property type="component" value="Unassembled WGS sequence"/>
</dbReference>
<keyword evidence="2" id="KW-1185">Reference proteome</keyword>
<evidence type="ECO:0000313" key="2">
    <source>
        <dbReference type="Proteomes" id="UP001431783"/>
    </source>
</evidence>
<dbReference type="AlphaFoldDB" id="A0AAW1TU64"/>
<dbReference type="EMBL" id="JARQZJ010000009">
    <property type="protein sequence ID" value="KAK9872145.1"/>
    <property type="molecule type" value="Genomic_DNA"/>
</dbReference>
<reference evidence="1 2" key="1">
    <citation type="submission" date="2023-03" db="EMBL/GenBank/DDBJ databases">
        <title>Genome insight into feeding habits of ladybird beetles.</title>
        <authorList>
            <person name="Li H.-S."/>
            <person name="Huang Y.-H."/>
            <person name="Pang H."/>
        </authorList>
    </citation>
    <scope>NUCLEOTIDE SEQUENCE [LARGE SCALE GENOMIC DNA]</scope>
    <source>
        <strain evidence="1">SYSU_2023b</strain>
        <tissue evidence="1">Whole body</tissue>
    </source>
</reference>
<protein>
    <recommendedName>
        <fullName evidence="3">Transposase</fullName>
    </recommendedName>
</protein>
<proteinExistence type="predicted"/>
<gene>
    <name evidence="1" type="ORF">WA026_016199</name>
</gene>
<evidence type="ECO:0000313" key="1">
    <source>
        <dbReference type="EMBL" id="KAK9872145.1"/>
    </source>
</evidence>
<evidence type="ECO:0008006" key="3">
    <source>
        <dbReference type="Google" id="ProtNLM"/>
    </source>
</evidence>
<name>A0AAW1TU64_9CUCU</name>
<comment type="caution">
    <text evidence="1">The sequence shown here is derived from an EMBL/GenBank/DDBJ whole genome shotgun (WGS) entry which is preliminary data.</text>
</comment>